<dbReference type="InterPro" id="IPR058512">
    <property type="entry name" value="DUF8199"/>
</dbReference>
<evidence type="ECO:0000313" key="1">
    <source>
        <dbReference type="EMBL" id="SDE92142.1"/>
    </source>
</evidence>
<evidence type="ECO:0000313" key="2">
    <source>
        <dbReference type="Proteomes" id="UP000182114"/>
    </source>
</evidence>
<accession>A0A1G7GVH5</accession>
<name>A0A1G7GVH5_9FLAO</name>
<gene>
    <name evidence="1" type="ORF">SAMN04487992_10586</name>
</gene>
<dbReference type="AlphaFoldDB" id="A0A1G7GVH5"/>
<keyword evidence="2" id="KW-1185">Reference proteome</keyword>
<reference evidence="2" key="1">
    <citation type="submission" date="2016-10" db="EMBL/GenBank/DDBJ databases">
        <authorList>
            <person name="Varghese N."/>
            <person name="Submissions S."/>
        </authorList>
    </citation>
    <scope>NUCLEOTIDE SEQUENCE [LARGE SCALE GENOMIC DNA]</scope>
    <source>
        <strain evidence="2">DSM 24729</strain>
    </source>
</reference>
<organism evidence="1 2">
    <name type="scientific">Cellulophaga baltica</name>
    <dbReference type="NCBI Taxonomy" id="76594"/>
    <lineage>
        <taxon>Bacteria</taxon>
        <taxon>Pseudomonadati</taxon>
        <taxon>Bacteroidota</taxon>
        <taxon>Flavobacteriia</taxon>
        <taxon>Flavobacteriales</taxon>
        <taxon>Flavobacteriaceae</taxon>
        <taxon>Cellulophaga</taxon>
    </lineage>
</organism>
<dbReference type="Pfam" id="PF26622">
    <property type="entry name" value="DUF8199"/>
    <property type="match status" value="1"/>
</dbReference>
<evidence type="ECO:0008006" key="3">
    <source>
        <dbReference type="Google" id="ProtNLM"/>
    </source>
</evidence>
<proteinExistence type="predicted"/>
<dbReference type="RefSeq" id="WP_074538263.1">
    <property type="nucleotide sequence ID" value="NZ_FNBD01000005.1"/>
</dbReference>
<dbReference type="NCBIfam" id="NF047658">
    <property type="entry name" value="HYC_CC_PP"/>
    <property type="match status" value="1"/>
</dbReference>
<dbReference type="EMBL" id="FNBD01000005">
    <property type="protein sequence ID" value="SDE92142.1"/>
    <property type="molecule type" value="Genomic_DNA"/>
</dbReference>
<dbReference type="Proteomes" id="UP000182114">
    <property type="component" value="Unassembled WGS sequence"/>
</dbReference>
<dbReference type="InterPro" id="IPR058060">
    <property type="entry name" value="HYC_CC_PP"/>
</dbReference>
<dbReference type="eggNOG" id="ENOG5030RTE">
    <property type="taxonomic scope" value="Bacteria"/>
</dbReference>
<protein>
    <recommendedName>
        <fullName evidence="3">Secreted protein</fullName>
    </recommendedName>
</protein>
<sequence>MKKGLFNIVAVTMAVLLLASTISWKVEKHYCLGHLMDIALFTSAQDCGMDMVSQSDENGEHVEDLNSCCNDETIITKGQDNLVVQTNDFDLAQQYFVIAYAYSYFNLFGNSFEEKPSFDHYPPPIIVKDIHVLDEVYLI</sequence>